<reference evidence="2 3" key="1">
    <citation type="submission" date="2018-06" db="EMBL/GenBank/DDBJ databases">
        <title>OYT1 Genome Sequencing.</title>
        <authorList>
            <person name="Kato S."/>
            <person name="Itoh T."/>
            <person name="Ohkuma M."/>
        </authorList>
    </citation>
    <scope>NUCLEOTIDE SEQUENCE [LARGE SCALE GENOMIC DNA]</scope>
    <source>
        <strain evidence="2 3">OYT1</strain>
    </source>
</reference>
<dbReference type="RefSeq" id="WP_062627264.1">
    <property type="nucleotide sequence ID" value="NZ_AP018738.1"/>
</dbReference>
<evidence type="ECO:0000256" key="1">
    <source>
        <dbReference type="SAM" id="SignalP"/>
    </source>
</evidence>
<gene>
    <name evidence="2" type="ORF">OYT1_ch0013</name>
</gene>
<feature type="signal peptide" evidence="1">
    <location>
        <begin position="1"/>
        <end position="22"/>
    </location>
</feature>
<evidence type="ECO:0000313" key="2">
    <source>
        <dbReference type="EMBL" id="BBE49590.1"/>
    </source>
</evidence>
<dbReference type="Proteomes" id="UP000033070">
    <property type="component" value="Chromosome"/>
</dbReference>
<dbReference type="EMBL" id="AP018738">
    <property type="protein sequence ID" value="BBE49590.1"/>
    <property type="molecule type" value="Genomic_DNA"/>
</dbReference>
<dbReference type="PROSITE" id="PS51257">
    <property type="entry name" value="PROKAR_LIPOPROTEIN"/>
    <property type="match status" value="1"/>
</dbReference>
<dbReference type="STRING" id="1188319.OYT1_02156"/>
<dbReference type="AlphaFoldDB" id="A0A2Z6G807"/>
<feature type="chain" id="PRO_5017253495" description="Outer membrane lipoprotein pcp" evidence="1">
    <location>
        <begin position="23"/>
        <end position="164"/>
    </location>
</feature>
<protein>
    <recommendedName>
        <fullName evidence="4">Outer membrane lipoprotein pcp</fullName>
    </recommendedName>
</protein>
<dbReference type="KEGG" id="fam:OYT1_ch0013"/>
<keyword evidence="3" id="KW-1185">Reference proteome</keyword>
<organism evidence="2 3">
    <name type="scientific">Ferriphaselus amnicola</name>
    <dbReference type="NCBI Taxonomy" id="1188319"/>
    <lineage>
        <taxon>Bacteria</taxon>
        <taxon>Pseudomonadati</taxon>
        <taxon>Pseudomonadota</taxon>
        <taxon>Betaproteobacteria</taxon>
        <taxon>Nitrosomonadales</taxon>
        <taxon>Gallionellaceae</taxon>
        <taxon>Ferriphaselus</taxon>
    </lineage>
</organism>
<dbReference type="OrthoDB" id="9880367at2"/>
<accession>A0A2Z6G807</accession>
<evidence type="ECO:0008006" key="4">
    <source>
        <dbReference type="Google" id="ProtNLM"/>
    </source>
</evidence>
<keyword evidence="1" id="KW-0732">Signal</keyword>
<name>A0A2Z6G807_9PROT</name>
<sequence>MRNRIFVGLTWLFLATLLGACASNAGLNPAESSGSALPPKVGVVESVKAIDLPGEQGASGYFLGGTLGNIGGAVLGGGGRGSVAASVLGGVAGAKAGDSAQNNGVVAGQEIWVKIEDKLEPLVISQPIKLRGMFQVGEHVRVIRGARGFPVIEHEVATETVTPK</sequence>
<proteinExistence type="predicted"/>
<evidence type="ECO:0000313" key="3">
    <source>
        <dbReference type="Proteomes" id="UP000033070"/>
    </source>
</evidence>